<feature type="signal peptide" evidence="2">
    <location>
        <begin position="1"/>
        <end position="20"/>
    </location>
</feature>
<dbReference type="EMBL" id="ATHI01000005">
    <property type="protein sequence ID" value="EPR35158.1"/>
    <property type="molecule type" value="Genomic_DNA"/>
</dbReference>
<dbReference type="Proteomes" id="UP000014975">
    <property type="component" value="Unassembled WGS sequence"/>
</dbReference>
<dbReference type="PATRIC" id="fig|1121439.3.peg.921"/>
<dbReference type="GO" id="GO:0009253">
    <property type="term" value="P:peptidoglycan catabolic process"/>
    <property type="evidence" value="ECO:0007669"/>
    <property type="project" value="TreeGrafter"/>
</dbReference>
<organism evidence="4 5">
    <name type="scientific">Alkalidesulfovibrio alkalitolerans DSM 16529</name>
    <dbReference type="NCBI Taxonomy" id="1121439"/>
    <lineage>
        <taxon>Bacteria</taxon>
        <taxon>Pseudomonadati</taxon>
        <taxon>Thermodesulfobacteriota</taxon>
        <taxon>Desulfovibrionia</taxon>
        <taxon>Desulfovibrionales</taxon>
        <taxon>Desulfovibrionaceae</taxon>
        <taxon>Alkalidesulfovibrio</taxon>
    </lineage>
</organism>
<feature type="chain" id="PRO_5004545008" evidence="2">
    <location>
        <begin position="21"/>
        <end position="326"/>
    </location>
</feature>
<dbReference type="InterPro" id="IPR023346">
    <property type="entry name" value="Lysozyme-like_dom_sf"/>
</dbReference>
<dbReference type="eggNOG" id="COG2951">
    <property type="taxonomic scope" value="Bacteria"/>
</dbReference>
<evidence type="ECO:0000313" key="4">
    <source>
        <dbReference type="EMBL" id="EPR35158.1"/>
    </source>
</evidence>
<dbReference type="PANTHER" id="PTHR30163:SF9">
    <property type="entry name" value="MEMBRANE-BOUND LYTIC MUREIN TRANSGLYCOSYLASE B"/>
    <property type="match status" value="1"/>
</dbReference>
<dbReference type="InterPro" id="IPR043426">
    <property type="entry name" value="MltB-like"/>
</dbReference>
<dbReference type="AlphaFoldDB" id="S7US81"/>
<feature type="domain" description="Transglycosylase SLT" evidence="3">
    <location>
        <begin position="109"/>
        <end position="288"/>
    </location>
</feature>
<dbReference type="Gene3D" id="1.10.8.350">
    <property type="entry name" value="Bacterial muramidase"/>
    <property type="match status" value="1"/>
</dbReference>
<dbReference type="GO" id="GO:0008933">
    <property type="term" value="F:peptidoglycan lytic transglycosylase activity"/>
    <property type="evidence" value="ECO:0007669"/>
    <property type="project" value="TreeGrafter"/>
</dbReference>
<proteinExistence type="predicted"/>
<feature type="compositionally biased region" description="Pro residues" evidence="1">
    <location>
        <begin position="78"/>
        <end position="90"/>
    </location>
</feature>
<keyword evidence="5" id="KW-1185">Reference proteome</keyword>
<evidence type="ECO:0000259" key="3">
    <source>
        <dbReference type="Pfam" id="PF13406"/>
    </source>
</evidence>
<evidence type="ECO:0000256" key="2">
    <source>
        <dbReference type="SAM" id="SignalP"/>
    </source>
</evidence>
<dbReference type="InterPro" id="IPR031304">
    <property type="entry name" value="SLT_2"/>
</dbReference>
<comment type="caution">
    <text evidence="4">The sequence shown here is derived from an EMBL/GenBank/DDBJ whole genome shotgun (WGS) entry which is preliminary data.</text>
</comment>
<reference evidence="4 5" key="1">
    <citation type="journal article" date="2013" name="Genome Announc.">
        <title>Draft genome sequences for three mercury-methylating, sulfate-reducing bacteria.</title>
        <authorList>
            <person name="Brown S.D."/>
            <person name="Hurt R.A.Jr."/>
            <person name="Gilmour C.C."/>
            <person name="Elias D.A."/>
        </authorList>
    </citation>
    <scope>NUCLEOTIDE SEQUENCE [LARGE SCALE GENOMIC DNA]</scope>
    <source>
        <strain evidence="4 5">DSM 16529</strain>
    </source>
</reference>
<evidence type="ECO:0000256" key="1">
    <source>
        <dbReference type="SAM" id="MobiDB-lite"/>
    </source>
</evidence>
<dbReference type="CDD" id="cd13399">
    <property type="entry name" value="Slt35-like"/>
    <property type="match status" value="1"/>
</dbReference>
<name>S7US81_9BACT</name>
<evidence type="ECO:0000313" key="5">
    <source>
        <dbReference type="Proteomes" id="UP000014975"/>
    </source>
</evidence>
<dbReference type="STRING" id="1121439.dsat_2521"/>
<dbReference type="SUPFAM" id="SSF53955">
    <property type="entry name" value="Lysozyme-like"/>
    <property type="match status" value="1"/>
</dbReference>
<protein>
    <submittedName>
        <fullName evidence="4">Membrane-bound lytic murein transglycosylase B-like protein</fullName>
    </submittedName>
</protein>
<sequence length="326" mass="36111">MRLMRLLPCVAALAALVAVASPLSATKGDVWRPLMERLVEDGLPGDYVERLFARSEVSFQPRVMARKMISLLRIKTAEPPPQPVAPPPPSRAGEAPREPAKPAPPPRPKVYERYMQPALLANAQRFMEDHTDVLQAAENERGVEREVLVAIMLVETRLGSYLGKGNAFVNLASMALAEDFLLVQAYLPMNSLTPDLRQWLVRRTLQKANWAYEELLAFISFAMASGLDPLNVPSSPYGAIGLCQFMPSNAVRFGVDGDGDGTVDLFSPADALHSIANYLAFHGWRPGLSEERQERLIMHYNRDSRYARTVVVIAQHLAKARAARQG</sequence>
<dbReference type="PANTHER" id="PTHR30163">
    <property type="entry name" value="MEMBRANE-BOUND LYTIC MUREIN TRANSGLYCOSYLASE B"/>
    <property type="match status" value="1"/>
</dbReference>
<gene>
    <name evidence="4" type="ORF">dsat_2521</name>
</gene>
<dbReference type="RefSeq" id="WP_020886407.1">
    <property type="nucleotide sequence ID" value="NZ_ATHI01000005.1"/>
</dbReference>
<dbReference type="OrthoDB" id="9772911at2"/>
<keyword evidence="2" id="KW-0732">Signal</keyword>
<accession>S7US81</accession>
<dbReference type="Pfam" id="PF13406">
    <property type="entry name" value="SLT_2"/>
    <property type="match status" value="1"/>
</dbReference>
<feature type="region of interest" description="Disordered" evidence="1">
    <location>
        <begin position="76"/>
        <end position="108"/>
    </location>
</feature>